<sequence>MPVDQDGRRATLVTFGVLTLTLLLAAGLGACSRTFERDPATPLPSAPESPIAPVEVPAAISPSPPASPAPSATSAAPRRPSAAAGRPAGPAGTVARNDASRLRTLPANTTQVVIVRASSMASTTATLQAYAKAGGAWRPAFPAMPARIGGNGFSDDKREGDRTTPTGMYSFDATMYGIAANPGTKFAYHRVAPDDWWNENSDSPGYNTFHHGPDPGDPSEALWRTSPQYTHLAVIRYNMPATPHRGSGIFLHQSNGNATLGCVSLAHDHLVAVLRWLDPAANPRIVLGPAAALGRY</sequence>
<evidence type="ECO:0000256" key="2">
    <source>
        <dbReference type="SAM" id="MobiDB-lite"/>
    </source>
</evidence>
<evidence type="ECO:0000256" key="1">
    <source>
        <dbReference type="PROSITE-ProRule" id="PRU01373"/>
    </source>
</evidence>
<dbReference type="PROSITE" id="PS52029">
    <property type="entry name" value="LD_TPASE"/>
    <property type="match status" value="1"/>
</dbReference>
<dbReference type="EMBL" id="CP073721">
    <property type="protein sequence ID" value="UWZ33581.1"/>
    <property type="molecule type" value="Genomic_DNA"/>
</dbReference>
<protein>
    <submittedName>
        <fullName evidence="4">L,D-transpeptidase family protein</fullName>
    </submittedName>
</protein>
<reference evidence="4" key="1">
    <citation type="submission" date="2021-04" db="EMBL/GenBank/DDBJ databases">
        <title>Biosynthetic gene clusters of Dactylosporangioum roseum.</title>
        <authorList>
            <person name="Hartkoorn R.C."/>
            <person name="Beaudoing E."/>
            <person name="Hot D."/>
            <person name="Moureu S."/>
        </authorList>
    </citation>
    <scope>NUCLEOTIDE SEQUENCE</scope>
    <source>
        <strain evidence="4">NRRL B-16295</strain>
    </source>
</reference>
<feature type="domain" description="L,D-TPase catalytic" evidence="3">
    <location>
        <begin position="116"/>
        <end position="287"/>
    </location>
</feature>
<proteinExistence type="predicted"/>
<dbReference type="Pfam" id="PF03734">
    <property type="entry name" value="YkuD"/>
    <property type="match status" value="1"/>
</dbReference>
<comment type="pathway">
    <text evidence="1">Cell wall biogenesis; peptidoglycan biosynthesis.</text>
</comment>
<dbReference type="PANTHER" id="PTHR38589">
    <property type="entry name" value="BLR0621 PROTEIN"/>
    <property type="match status" value="1"/>
</dbReference>
<dbReference type="InterPro" id="IPR005490">
    <property type="entry name" value="LD_TPept_cat_dom"/>
</dbReference>
<keyword evidence="1" id="KW-0961">Cell wall biogenesis/degradation</keyword>
<dbReference type="Proteomes" id="UP001058271">
    <property type="component" value="Chromosome"/>
</dbReference>
<evidence type="ECO:0000313" key="4">
    <source>
        <dbReference type="EMBL" id="UWZ33581.1"/>
    </source>
</evidence>
<dbReference type="RefSeq" id="WP_260722836.1">
    <property type="nucleotide sequence ID" value="NZ_BAAABS010000099.1"/>
</dbReference>
<evidence type="ECO:0000259" key="3">
    <source>
        <dbReference type="PROSITE" id="PS52029"/>
    </source>
</evidence>
<keyword evidence="1" id="KW-0573">Peptidoglycan synthesis</keyword>
<feature type="active site" description="Proton donor/acceptor" evidence="1">
    <location>
        <position position="252"/>
    </location>
</feature>
<name>A0ABY5YV22_9ACTN</name>
<feature type="region of interest" description="Disordered" evidence="2">
    <location>
        <begin position="38"/>
        <end position="103"/>
    </location>
</feature>
<keyword evidence="5" id="KW-1185">Reference proteome</keyword>
<feature type="compositionally biased region" description="Low complexity" evidence="2">
    <location>
        <begin position="48"/>
        <end position="61"/>
    </location>
</feature>
<keyword evidence="1" id="KW-0133">Cell shape</keyword>
<evidence type="ECO:0000313" key="5">
    <source>
        <dbReference type="Proteomes" id="UP001058271"/>
    </source>
</evidence>
<accession>A0ABY5YV22</accession>
<feature type="active site" description="Nucleophile" evidence="1">
    <location>
        <position position="262"/>
    </location>
</feature>
<feature type="compositionally biased region" description="Low complexity" evidence="2">
    <location>
        <begin position="69"/>
        <end position="95"/>
    </location>
</feature>
<organism evidence="4 5">
    <name type="scientific">Dactylosporangium roseum</name>
    <dbReference type="NCBI Taxonomy" id="47989"/>
    <lineage>
        <taxon>Bacteria</taxon>
        <taxon>Bacillati</taxon>
        <taxon>Actinomycetota</taxon>
        <taxon>Actinomycetes</taxon>
        <taxon>Micromonosporales</taxon>
        <taxon>Micromonosporaceae</taxon>
        <taxon>Dactylosporangium</taxon>
    </lineage>
</organism>
<gene>
    <name evidence="4" type="ORF">Drose_19945</name>
</gene>
<dbReference type="PANTHER" id="PTHR38589:SF1">
    <property type="entry name" value="BLR0621 PROTEIN"/>
    <property type="match status" value="1"/>
</dbReference>